<accession>A0A8X6FD63</accession>
<dbReference type="AlphaFoldDB" id="A0A8X6FD63"/>
<dbReference type="Proteomes" id="UP000887116">
    <property type="component" value="Unassembled WGS sequence"/>
</dbReference>
<sequence length="94" mass="11040">MPKDNDDRFYHGRKNDRSFISVQDEFHCIVEHVVNNRKNVVHGYFQLQCLKKHVTDLSDPAIDSSNILFPQKPDQMTMKMLTPRTLIILRNLSV</sequence>
<comment type="caution">
    <text evidence="1">The sequence shown here is derived from an EMBL/GenBank/DDBJ whole genome shotgun (WGS) entry which is preliminary data.</text>
</comment>
<evidence type="ECO:0000313" key="2">
    <source>
        <dbReference type="Proteomes" id="UP000887116"/>
    </source>
</evidence>
<evidence type="ECO:0000313" key="1">
    <source>
        <dbReference type="EMBL" id="GFQ77078.1"/>
    </source>
</evidence>
<organism evidence="1 2">
    <name type="scientific">Trichonephila clavata</name>
    <name type="common">Joro spider</name>
    <name type="synonym">Nephila clavata</name>
    <dbReference type="NCBI Taxonomy" id="2740835"/>
    <lineage>
        <taxon>Eukaryota</taxon>
        <taxon>Metazoa</taxon>
        <taxon>Ecdysozoa</taxon>
        <taxon>Arthropoda</taxon>
        <taxon>Chelicerata</taxon>
        <taxon>Arachnida</taxon>
        <taxon>Araneae</taxon>
        <taxon>Araneomorphae</taxon>
        <taxon>Entelegynae</taxon>
        <taxon>Araneoidea</taxon>
        <taxon>Nephilidae</taxon>
        <taxon>Trichonephila</taxon>
    </lineage>
</organism>
<protein>
    <submittedName>
        <fullName evidence="1">Uncharacterized protein</fullName>
    </submittedName>
</protein>
<dbReference type="EMBL" id="BMAO01021731">
    <property type="protein sequence ID" value="GFQ77078.1"/>
    <property type="molecule type" value="Genomic_DNA"/>
</dbReference>
<gene>
    <name evidence="1" type="ORF">TNCT_464781</name>
</gene>
<proteinExistence type="predicted"/>
<name>A0A8X6FD63_TRICU</name>
<reference evidence="1" key="1">
    <citation type="submission" date="2020-07" db="EMBL/GenBank/DDBJ databases">
        <title>Multicomponent nature underlies the extraordinary mechanical properties of spider dragline silk.</title>
        <authorList>
            <person name="Kono N."/>
            <person name="Nakamura H."/>
            <person name="Mori M."/>
            <person name="Yoshida Y."/>
            <person name="Ohtoshi R."/>
            <person name="Malay A.D."/>
            <person name="Moran D.A.P."/>
            <person name="Tomita M."/>
            <person name="Numata K."/>
            <person name="Arakawa K."/>
        </authorList>
    </citation>
    <scope>NUCLEOTIDE SEQUENCE</scope>
</reference>
<keyword evidence="2" id="KW-1185">Reference proteome</keyword>